<accession>A0A510UI90</accession>
<feature type="chain" id="PRO_5022178081" description="DUF2796 domain-containing protein" evidence="2">
    <location>
        <begin position="28"/>
        <end position="219"/>
    </location>
</feature>
<evidence type="ECO:0008006" key="5">
    <source>
        <dbReference type="Google" id="ProtNLM"/>
    </source>
</evidence>
<feature type="region of interest" description="Disordered" evidence="1">
    <location>
        <begin position="128"/>
        <end position="161"/>
    </location>
</feature>
<keyword evidence="2" id="KW-0732">Signal</keyword>
<evidence type="ECO:0000256" key="1">
    <source>
        <dbReference type="SAM" id="MobiDB-lite"/>
    </source>
</evidence>
<comment type="caution">
    <text evidence="3">The sequence shown here is derived from an EMBL/GenBank/DDBJ whole genome shotgun (WGS) entry which is preliminary data.</text>
</comment>
<protein>
    <recommendedName>
        <fullName evidence="5">DUF2796 domain-containing protein</fullName>
    </recommendedName>
</protein>
<feature type="signal peptide" evidence="2">
    <location>
        <begin position="1"/>
        <end position="27"/>
    </location>
</feature>
<dbReference type="Proteomes" id="UP000321787">
    <property type="component" value="Unassembled WGS sequence"/>
</dbReference>
<dbReference type="EMBL" id="BJTZ01000014">
    <property type="protein sequence ID" value="GEK14267.1"/>
    <property type="molecule type" value="Genomic_DNA"/>
</dbReference>
<feature type="region of interest" description="Disordered" evidence="1">
    <location>
        <begin position="29"/>
        <end position="49"/>
    </location>
</feature>
<organism evidence="3 4">
    <name type="scientific">Aliivibrio fischeri</name>
    <name type="common">Vibrio fischeri</name>
    <dbReference type="NCBI Taxonomy" id="668"/>
    <lineage>
        <taxon>Bacteria</taxon>
        <taxon>Pseudomonadati</taxon>
        <taxon>Pseudomonadota</taxon>
        <taxon>Gammaproteobacteria</taxon>
        <taxon>Vibrionales</taxon>
        <taxon>Vibrionaceae</taxon>
        <taxon>Aliivibrio</taxon>
    </lineage>
</organism>
<sequence>MPICNKKTLLCLAISGSLFSVSYAANANDHHDHNHHDGEHHESEHRHHDAHVHGVVETNIAQDGDHLLFEITAPGADVVGFEHAPKDDAQKQVLANAVKTLNNPNLIFTLPENAKCTFEEPHVSHNLVNHDEHNHDHDHDHDHHDHHDHHDGEHHKEHGKHGEFSAQYEYHCEAISNLDQIETQWFTHFPHTHKITIQYLGDAGQKAASLTPKSSVITL</sequence>
<dbReference type="AlphaFoldDB" id="A0A510UI90"/>
<gene>
    <name evidence="3" type="ORF">AFI02nite_23030</name>
</gene>
<dbReference type="Pfam" id="PF10986">
    <property type="entry name" value="ZrgA"/>
    <property type="match status" value="1"/>
</dbReference>
<evidence type="ECO:0000256" key="2">
    <source>
        <dbReference type="SAM" id="SignalP"/>
    </source>
</evidence>
<name>A0A510UI90_ALIFS</name>
<proteinExistence type="predicted"/>
<reference evidence="3 4" key="1">
    <citation type="submission" date="2019-07" db="EMBL/GenBank/DDBJ databases">
        <title>Whole genome shotgun sequence of Aliivibrio fischeri NBRC 101058.</title>
        <authorList>
            <person name="Hosoyama A."/>
            <person name="Uohara A."/>
            <person name="Ohji S."/>
            <person name="Ichikawa N."/>
        </authorList>
    </citation>
    <scope>NUCLEOTIDE SEQUENCE [LARGE SCALE GENOMIC DNA]</scope>
    <source>
        <strain evidence="3 4">NBRC 101058</strain>
    </source>
</reference>
<evidence type="ECO:0000313" key="4">
    <source>
        <dbReference type="Proteomes" id="UP000321787"/>
    </source>
</evidence>
<dbReference type="InterPro" id="IPR021253">
    <property type="entry name" value="ZrgA-like"/>
</dbReference>
<dbReference type="RefSeq" id="WP_146864586.1">
    <property type="nucleotide sequence ID" value="NZ_BJTZ01000014.1"/>
</dbReference>
<evidence type="ECO:0000313" key="3">
    <source>
        <dbReference type="EMBL" id="GEK14267.1"/>
    </source>
</evidence>